<dbReference type="PANTHER" id="PTHR24418">
    <property type="entry name" value="TYROSINE-PROTEIN KINASE"/>
    <property type="match status" value="1"/>
</dbReference>
<dbReference type="SUPFAM" id="SSF56112">
    <property type="entry name" value="Protein kinase-like (PK-like)"/>
    <property type="match status" value="1"/>
</dbReference>
<comment type="caution">
    <text evidence="15">The sequence shown here is derived from an EMBL/GenBank/DDBJ whole genome shotgun (WGS) entry which is preliminary data.</text>
</comment>
<proteinExistence type="inferred from homology"/>
<protein>
    <recommendedName>
        <fullName evidence="11">Tyrosine-protein kinase</fullName>
        <ecNumber evidence="11">2.7.10.2</ecNumber>
    </recommendedName>
</protein>
<dbReference type="InterPro" id="IPR017441">
    <property type="entry name" value="Protein_kinase_ATP_BS"/>
</dbReference>
<evidence type="ECO:0000313" key="16">
    <source>
        <dbReference type="Proteomes" id="UP000593567"/>
    </source>
</evidence>
<dbReference type="InterPro" id="IPR011009">
    <property type="entry name" value="Kinase-like_dom_sf"/>
</dbReference>
<keyword evidence="2 11" id="KW-0808">Transferase</keyword>
<gene>
    <name evidence="15" type="ORF">EB796_005667</name>
</gene>
<dbReference type="EMBL" id="VXIV02000792">
    <property type="protein sequence ID" value="KAF6036027.1"/>
    <property type="molecule type" value="Genomic_DNA"/>
</dbReference>
<evidence type="ECO:0000256" key="6">
    <source>
        <dbReference type="ARBA" id="ARBA00022999"/>
    </source>
</evidence>
<reference evidence="15" key="1">
    <citation type="submission" date="2020-06" db="EMBL/GenBank/DDBJ databases">
        <title>Draft genome of Bugula neritina, a colonial animal packing powerful symbionts and potential medicines.</title>
        <authorList>
            <person name="Rayko M."/>
        </authorList>
    </citation>
    <scope>NUCLEOTIDE SEQUENCE [LARGE SCALE GENOMIC DNA]</scope>
    <source>
        <strain evidence="15">Kwan_BN1</strain>
    </source>
</reference>
<dbReference type="Gene3D" id="3.30.505.10">
    <property type="entry name" value="SH2 domain"/>
    <property type="match status" value="1"/>
</dbReference>
<dbReference type="GO" id="GO:0004715">
    <property type="term" value="F:non-membrane spanning protein tyrosine kinase activity"/>
    <property type="evidence" value="ECO:0007669"/>
    <property type="project" value="UniProtKB-EC"/>
</dbReference>
<dbReference type="OrthoDB" id="98077at2759"/>
<accession>A0A7J7KCL7</accession>
<dbReference type="SUPFAM" id="SSF55550">
    <property type="entry name" value="SH2 domain"/>
    <property type="match status" value="1"/>
</dbReference>
<dbReference type="Pfam" id="PF00017">
    <property type="entry name" value="SH2"/>
    <property type="match status" value="1"/>
</dbReference>
<keyword evidence="5 10" id="KW-0067">ATP-binding</keyword>
<evidence type="ECO:0000259" key="14">
    <source>
        <dbReference type="PROSITE" id="PS50011"/>
    </source>
</evidence>
<dbReference type="PROSITE" id="PS50011">
    <property type="entry name" value="PROTEIN_KINASE_DOM"/>
    <property type="match status" value="1"/>
</dbReference>
<evidence type="ECO:0000256" key="5">
    <source>
        <dbReference type="ARBA" id="ARBA00022840"/>
    </source>
</evidence>
<dbReference type="SMART" id="SM00252">
    <property type="entry name" value="SH2"/>
    <property type="match status" value="1"/>
</dbReference>
<dbReference type="InterPro" id="IPR036860">
    <property type="entry name" value="SH2_dom_sf"/>
</dbReference>
<evidence type="ECO:0000256" key="8">
    <source>
        <dbReference type="PROSITE-ProRule" id="PRU00191"/>
    </source>
</evidence>
<comment type="similarity">
    <text evidence="11">Belongs to the protein kinase superfamily. Tyr protein kinase family.</text>
</comment>
<dbReference type="EC" id="2.7.10.2" evidence="11"/>
<evidence type="ECO:0000259" key="12">
    <source>
        <dbReference type="PROSITE" id="PS50001"/>
    </source>
</evidence>
<evidence type="ECO:0000256" key="3">
    <source>
        <dbReference type="ARBA" id="ARBA00022741"/>
    </source>
</evidence>
<evidence type="ECO:0000256" key="10">
    <source>
        <dbReference type="PROSITE-ProRule" id="PRU10141"/>
    </source>
</evidence>
<dbReference type="GO" id="GO:0005524">
    <property type="term" value="F:ATP binding"/>
    <property type="evidence" value="ECO:0007669"/>
    <property type="project" value="UniProtKB-UniRule"/>
</dbReference>
<evidence type="ECO:0000313" key="15">
    <source>
        <dbReference type="EMBL" id="KAF6036027.1"/>
    </source>
</evidence>
<comment type="catalytic activity">
    <reaction evidence="11">
        <text>L-tyrosyl-[protein] + ATP = O-phospho-L-tyrosyl-[protein] + ADP + H(+)</text>
        <dbReference type="Rhea" id="RHEA:10596"/>
        <dbReference type="Rhea" id="RHEA-COMP:10136"/>
        <dbReference type="Rhea" id="RHEA-COMP:20101"/>
        <dbReference type="ChEBI" id="CHEBI:15378"/>
        <dbReference type="ChEBI" id="CHEBI:30616"/>
        <dbReference type="ChEBI" id="CHEBI:46858"/>
        <dbReference type="ChEBI" id="CHEBI:61978"/>
        <dbReference type="ChEBI" id="CHEBI:456216"/>
        <dbReference type="EC" id="2.7.10.2"/>
    </reaction>
</comment>
<dbReference type="InterPro" id="IPR000719">
    <property type="entry name" value="Prot_kinase_dom"/>
</dbReference>
<keyword evidence="4 11" id="KW-0418">Kinase</keyword>
<keyword evidence="1 9" id="KW-0728">SH3 domain</keyword>
<dbReference type="Proteomes" id="UP000593567">
    <property type="component" value="Unassembled WGS sequence"/>
</dbReference>
<feature type="domain" description="Protein kinase" evidence="14">
    <location>
        <begin position="196"/>
        <end position="257"/>
    </location>
</feature>
<evidence type="ECO:0000256" key="7">
    <source>
        <dbReference type="ARBA" id="ARBA00023137"/>
    </source>
</evidence>
<keyword evidence="6 8" id="KW-0727">SH2 domain</keyword>
<dbReference type="CDD" id="cd09935">
    <property type="entry name" value="SH2_ABL"/>
    <property type="match status" value="1"/>
</dbReference>
<dbReference type="Gene3D" id="3.30.200.20">
    <property type="entry name" value="Phosphorylase Kinase, domain 1"/>
    <property type="match status" value="1"/>
</dbReference>
<keyword evidence="7 11" id="KW-0829">Tyrosine-protein kinase</keyword>
<dbReference type="InterPro" id="IPR000980">
    <property type="entry name" value="SH2"/>
</dbReference>
<feature type="domain" description="SH2" evidence="12">
    <location>
        <begin position="82"/>
        <end position="171"/>
    </location>
</feature>
<dbReference type="InterPro" id="IPR050198">
    <property type="entry name" value="Non-receptor_tyrosine_kinases"/>
</dbReference>
<dbReference type="InterPro" id="IPR035837">
    <property type="entry name" value="ABL_SH2"/>
</dbReference>
<evidence type="ECO:0000259" key="13">
    <source>
        <dbReference type="PROSITE" id="PS50002"/>
    </source>
</evidence>
<dbReference type="PROSITE" id="PS00107">
    <property type="entry name" value="PROTEIN_KINASE_ATP"/>
    <property type="match status" value="1"/>
</dbReference>
<feature type="binding site" evidence="10">
    <location>
        <position position="225"/>
    </location>
    <ligand>
        <name>ATP</name>
        <dbReference type="ChEBI" id="CHEBI:30616"/>
    </ligand>
</feature>
<keyword evidence="16" id="KW-1185">Reference proteome</keyword>
<dbReference type="PROSITE" id="PS50002">
    <property type="entry name" value="SH3"/>
    <property type="match status" value="1"/>
</dbReference>
<keyword evidence="3 10" id="KW-0547">Nucleotide-binding</keyword>
<dbReference type="FunFam" id="3.30.505.10:FF:000004">
    <property type="entry name" value="Tyrosine-protein kinase"/>
    <property type="match status" value="1"/>
</dbReference>
<dbReference type="PRINTS" id="PR00401">
    <property type="entry name" value="SH2DOMAIN"/>
</dbReference>
<dbReference type="Pfam" id="PF07714">
    <property type="entry name" value="PK_Tyr_Ser-Thr"/>
    <property type="match status" value="1"/>
</dbReference>
<dbReference type="PRINTS" id="PR00678">
    <property type="entry name" value="PI3KINASEP85"/>
</dbReference>
<sequence length="257" mass="29395">MELTRKSVAAWDDSRRPQLICSLVRFSSRWRQSAVNRERQPDGDVGYNDSEEWCEVRNSSGETGWVPSNYIAPVNSLDKFSWYHGPISRNAAEYLLSSGINGSFLVRESESSPGQCSISLRCEGRVYHYRISDTDGRKYVTPDHKFSTLAELVHHHSTMTDGLVTTLLYPAAKESKPTVYGVSPQEDKWEIERTDIQMKHRLGGGQYGDVYEAFWKRYNRTVAVKTLREEHMNIQDFLAEAGVMKKMKHPNLVQLLG</sequence>
<dbReference type="InterPro" id="IPR001245">
    <property type="entry name" value="Ser-Thr/Tyr_kinase_cat_dom"/>
</dbReference>
<evidence type="ECO:0000256" key="2">
    <source>
        <dbReference type="ARBA" id="ARBA00022679"/>
    </source>
</evidence>
<organism evidence="15 16">
    <name type="scientific">Bugula neritina</name>
    <name type="common">Brown bryozoan</name>
    <name type="synonym">Sertularia neritina</name>
    <dbReference type="NCBI Taxonomy" id="10212"/>
    <lineage>
        <taxon>Eukaryota</taxon>
        <taxon>Metazoa</taxon>
        <taxon>Spiralia</taxon>
        <taxon>Lophotrochozoa</taxon>
        <taxon>Bryozoa</taxon>
        <taxon>Gymnolaemata</taxon>
        <taxon>Cheilostomatida</taxon>
        <taxon>Flustrina</taxon>
        <taxon>Buguloidea</taxon>
        <taxon>Bugulidae</taxon>
        <taxon>Bugula</taxon>
    </lineage>
</organism>
<feature type="domain" description="SH3" evidence="13">
    <location>
        <begin position="1"/>
        <end position="76"/>
    </location>
</feature>
<evidence type="ECO:0000256" key="11">
    <source>
        <dbReference type="RuleBase" id="RU362096"/>
    </source>
</evidence>
<dbReference type="Gene3D" id="2.30.30.40">
    <property type="entry name" value="SH3 Domains"/>
    <property type="match status" value="1"/>
</dbReference>
<dbReference type="AlphaFoldDB" id="A0A7J7KCL7"/>
<name>A0A7J7KCL7_BUGNE</name>
<evidence type="ECO:0000256" key="9">
    <source>
        <dbReference type="PROSITE-ProRule" id="PRU00192"/>
    </source>
</evidence>
<evidence type="ECO:0000256" key="1">
    <source>
        <dbReference type="ARBA" id="ARBA00022443"/>
    </source>
</evidence>
<evidence type="ECO:0000256" key="4">
    <source>
        <dbReference type="ARBA" id="ARBA00022777"/>
    </source>
</evidence>
<dbReference type="InterPro" id="IPR001452">
    <property type="entry name" value="SH3_domain"/>
</dbReference>
<dbReference type="PROSITE" id="PS50001">
    <property type="entry name" value="SH2"/>
    <property type="match status" value="1"/>
</dbReference>